<reference evidence="1" key="1">
    <citation type="submission" date="2014-11" db="EMBL/GenBank/DDBJ databases">
        <authorList>
            <person name="Amaro Gonzalez C."/>
        </authorList>
    </citation>
    <scope>NUCLEOTIDE SEQUENCE</scope>
</reference>
<accession>A0A0E9WDH0</accession>
<dbReference type="EMBL" id="GBXM01021039">
    <property type="protein sequence ID" value="JAH87538.1"/>
    <property type="molecule type" value="Transcribed_RNA"/>
</dbReference>
<protein>
    <submittedName>
        <fullName evidence="1">Uncharacterized protein</fullName>
    </submittedName>
</protein>
<proteinExistence type="predicted"/>
<dbReference type="AlphaFoldDB" id="A0A0E9WDH0"/>
<name>A0A0E9WDH0_ANGAN</name>
<evidence type="ECO:0000313" key="1">
    <source>
        <dbReference type="EMBL" id="JAH87538.1"/>
    </source>
</evidence>
<reference evidence="1" key="2">
    <citation type="journal article" date="2015" name="Fish Shellfish Immunol.">
        <title>Early steps in the European eel (Anguilla anguilla)-Vibrio vulnificus interaction in the gills: Role of the RtxA13 toxin.</title>
        <authorList>
            <person name="Callol A."/>
            <person name="Pajuelo D."/>
            <person name="Ebbesson L."/>
            <person name="Teles M."/>
            <person name="MacKenzie S."/>
            <person name="Amaro C."/>
        </authorList>
    </citation>
    <scope>NUCLEOTIDE SEQUENCE</scope>
</reference>
<organism evidence="1">
    <name type="scientific">Anguilla anguilla</name>
    <name type="common">European freshwater eel</name>
    <name type="synonym">Muraena anguilla</name>
    <dbReference type="NCBI Taxonomy" id="7936"/>
    <lineage>
        <taxon>Eukaryota</taxon>
        <taxon>Metazoa</taxon>
        <taxon>Chordata</taxon>
        <taxon>Craniata</taxon>
        <taxon>Vertebrata</taxon>
        <taxon>Euteleostomi</taxon>
        <taxon>Actinopterygii</taxon>
        <taxon>Neopterygii</taxon>
        <taxon>Teleostei</taxon>
        <taxon>Anguilliformes</taxon>
        <taxon>Anguillidae</taxon>
        <taxon>Anguilla</taxon>
    </lineage>
</organism>
<sequence length="34" mass="4160">MYPKVGSVRLQVAFHNTELYHLAKCFFYLFIYLF</sequence>